<evidence type="ECO:0000313" key="2">
    <source>
        <dbReference type="Proteomes" id="UP000286287"/>
    </source>
</evidence>
<dbReference type="PANTHER" id="PTHR21180">
    <property type="entry name" value="ENDONUCLEASE/EXONUCLEASE/PHOSPHATASE FAMILY DOMAIN-CONTAINING PROTEIN 1"/>
    <property type="match status" value="1"/>
</dbReference>
<dbReference type="GO" id="GO:0003677">
    <property type="term" value="F:DNA binding"/>
    <property type="evidence" value="ECO:0007669"/>
    <property type="project" value="UniProtKB-KW"/>
</dbReference>
<dbReference type="GO" id="GO:0015627">
    <property type="term" value="C:type II protein secretion system complex"/>
    <property type="evidence" value="ECO:0007669"/>
    <property type="project" value="TreeGrafter"/>
</dbReference>
<dbReference type="EMBL" id="QYUJ01000014">
    <property type="protein sequence ID" value="RJF73140.1"/>
    <property type="molecule type" value="Genomic_DNA"/>
</dbReference>
<name>A0A418VAL6_9DEIO</name>
<dbReference type="Gene3D" id="1.10.150.320">
    <property type="entry name" value="Photosystem II 12 kDa extrinsic protein"/>
    <property type="match status" value="1"/>
</dbReference>
<reference evidence="1 2" key="1">
    <citation type="submission" date="2018-09" db="EMBL/GenBank/DDBJ databases">
        <authorList>
            <person name="Zhu H."/>
        </authorList>
    </citation>
    <scope>NUCLEOTIDE SEQUENCE [LARGE SCALE GENOMIC DNA]</scope>
    <source>
        <strain evidence="1 2">K2S05-167</strain>
    </source>
</reference>
<dbReference type="SUPFAM" id="SSF47781">
    <property type="entry name" value="RuvA domain 2-like"/>
    <property type="match status" value="1"/>
</dbReference>
<evidence type="ECO:0000313" key="1">
    <source>
        <dbReference type="EMBL" id="RJF73140.1"/>
    </source>
</evidence>
<proteinExistence type="predicted"/>
<dbReference type="InterPro" id="IPR010994">
    <property type="entry name" value="RuvA_2-like"/>
</dbReference>
<dbReference type="RefSeq" id="WP_119765873.1">
    <property type="nucleotide sequence ID" value="NZ_QYUJ01000014.1"/>
</dbReference>
<dbReference type="InterPro" id="IPR051675">
    <property type="entry name" value="Endo/Exo/Phosphatase_dom_1"/>
</dbReference>
<keyword evidence="1" id="KW-0238">DNA-binding</keyword>
<dbReference type="Pfam" id="PF12836">
    <property type="entry name" value="HHH_3"/>
    <property type="match status" value="1"/>
</dbReference>
<gene>
    <name evidence="1" type="ORF">D3875_17890</name>
</gene>
<accession>A0A418VAL6</accession>
<dbReference type="PANTHER" id="PTHR21180:SF32">
    <property type="entry name" value="ENDONUCLEASE_EXONUCLEASE_PHOSPHATASE FAMILY DOMAIN-CONTAINING PROTEIN 1"/>
    <property type="match status" value="1"/>
</dbReference>
<comment type="caution">
    <text evidence="1">The sequence shown here is derived from an EMBL/GenBank/DDBJ whole genome shotgun (WGS) entry which is preliminary data.</text>
</comment>
<organism evidence="1 2">
    <name type="scientific">Deinococcus cavernae</name>
    <dbReference type="NCBI Taxonomy" id="2320857"/>
    <lineage>
        <taxon>Bacteria</taxon>
        <taxon>Thermotogati</taxon>
        <taxon>Deinococcota</taxon>
        <taxon>Deinococci</taxon>
        <taxon>Deinococcales</taxon>
        <taxon>Deinococcaceae</taxon>
        <taxon>Deinococcus</taxon>
    </lineage>
</organism>
<keyword evidence="2" id="KW-1185">Reference proteome</keyword>
<dbReference type="GO" id="GO:0015628">
    <property type="term" value="P:protein secretion by the type II secretion system"/>
    <property type="evidence" value="ECO:0007669"/>
    <property type="project" value="TreeGrafter"/>
</dbReference>
<dbReference type="OrthoDB" id="9790239at2"/>
<protein>
    <submittedName>
        <fullName evidence="1">ComEA family DNA-binding protein</fullName>
    </submittedName>
</protein>
<sequence>MARSFDAVTLLLAAGLGVVGALTLGPTLAPQPRVPVVTHAPLPPVQAGVNGEPPTYPSTASVTPLISGRLNINSATTEQLEALPKVGPALAQRIIDHRPYRTLADLDAVKGIGEATLRVLTPLIRFQ</sequence>
<dbReference type="AlphaFoldDB" id="A0A418VAL6"/>
<dbReference type="Proteomes" id="UP000286287">
    <property type="component" value="Unassembled WGS sequence"/>
</dbReference>